<dbReference type="InterPro" id="IPR024537">
    <property type="entry name" value="DUF3322"/>
</dbReference>
<dbReference type="InterPro" id="IPR014544">
    <property type="entry name" value="UCP028408"/>
</dbReference>
<evidence type="ECO:0000313" key="4">
    <source>
        <dbReference type="Proteomes" id="UP000748752"/>
    </source>
</evidence>
<evidence type="ECO:0000313" key="3">
    <source>
        <dbReference type="EMBL" id="MBK1633305.1"/>
    </source>
</evidence>
<sequence length="427" mass="47602">MAASGRLDPAAVTTLLRKRWRGGHRRWLDAAGSWPLTILLHPPTERETARDLAGVRDWIERWTAVDTDPARPGELIWTERQWPGLGRQRLPERLLLTGPEQVAVWVGEQARWLRAQERAAGLRRVMAAPTMAVDQDAVSASSEDRAPLDAAGRALGFGRHFDWLADAPAVDFERLLAVLRWLQEHPDSGLYVRQLPIPGIDTKWIGANRGRLVDLLGQQQRQAADTGDTAGTDLHALAGLRREPDLLRIRMLDPDLRAAVGGLGDITAPVEQIAALPLRPARAFLVENLQTGLAFDDLPGAVCCMARGYAVEAYAAIPWLRGRPCHYWGDLDTHGFAILSRLRQHLPDVHSLLMDEATLLRHRDLWQREEKPAAGPLAGLSPEEEAVVEGLLTDRWGERVRLEQERIDWEYARTQISGTLTSRAGSR</sequence>
<protein>
    <recommendedName>
        <fullName evidence="5">DUF3322 and DUF2220 domain-containing protein</fullName>
    </recommendedName>
</protein>
<name>A0ABS1CNC5_9GAMM</name>
<keyword evidence="4" id="KW-1185">Reference proteome</keyword>
<dbReference type="Pfam" id="PF09983">
    <property type="entry name" value="JetD_C"/>
    <property type="match status" value="1"/>
</dbReference>
<reference evidence="3 4" key="1">
    <citation type="journal article" date="2020" name="Microorganisms">
        <title>Osmotic Adaptation and Compatible Solute Biosynthesis of Phototrophic Bacteria as Revealed from Genome Analyses.</title>
        <authorList>
            <person name="Imhoff J.F."/>
            <person name="Rahn T."/>
            <person name="Kunzel S."/>
            <person name="Keller A."/>
            <person name="Neulinger S.C."/>
        </authorList>
    </citation>
    <scope>NUCLEOTIDE SEQUENCE [LARGE SCALE GENOMIC DNA]</scope>
    <source>
        <strain evidence="3 4">DSM 6210</strain>
    </source>
</reference>
<comment type="caution">
    <text evidence="3">The sequence shown here is derived from an EMBL/GenBank/DDBJ whole genome shotgun (WGS) entry which is preliminary data.</text>
</comment>
<dbReference type="PIRSF" id="PIRSF028408">
    <property type="entry name" value="UCP028408"/>
    <property type="match status" value="1"/>
</dbReference>
<feature type="domain" description="DUF3322" evidence="2">
    <location>
        <begin position="9"/>
        <end position="216"/>
    </location>
</feature>
<feature type="domain" description="Wadjet protein JetD C-terminal" evidence="1">
    <location>
        <begin position="239"/>
        <end position="414"/>
    </location>
</feature>
<evidence type="ECO:0008006" key="5">
    <source>
        <dbReference type="Google" id="ProtNLM"/>
    </source>
</evidence>
<dbReference type="RefSeq" id="WP_200241565.1">
    <property type="nucleotide sequence ID" value="NZ_NRRV01000077.1"/>
</dbReference>
<organism evidence="3 4">
    <name type="scientific">Thiohalocapsa halophila</name>
    <dbReference type="NCBI Taxonomy" id="69359"/>
    <lineage>
        <taxon>Bacteria</taxon>
        <taxon>Pseudomonadati</taxon>
        <taxon>Pseudomonadota</taxon>
        <taxon>Gammaproteobacteria</taxon>
        <taxon>Chromatiales</taxon>
        <taxon>Chromatiaceae</taxon>
        <taxon>Thiohalocapsa</taxon>
    </lineage>
</organism>
<gene>
    <name evidence="3" type="ORF">CKO31_21620</name>
</gene>
<evidence type="ECO:0000259" key="1">
    <source>
        <dbReference type="Pfam" id="PF09983"/>
    </source>
</evidence>
<dbReference type="EMBL" id="NRRV01000077">
    <property type="protein sequence ID" value="MBK1633305.1"/>
    <property type="molecule type" value="Genomic_DNA"/>
</dbReference>
<proteinExistence type="predicted"/>
<dbReference type="InterPro" id="IPR024534">
    <property type="entry name" value="JetD_C"/>
</dbReference>
<accession>A0ABS1CNC5</accession>
<dbReference type="Proteomes" id="UP000748752">
    <property type="component" value="Unassembled WGS sequence"/>
</dbReference>
<dbReference type="Pfam" id="PF11795">
    <property type="entry name" value="DUF3322"/>
    <property type="match status" value="1"/>
</dbReference>
<evidence type="ECO:0000259" key="2">
    <source>
        <dbReference type="Pfam" id="PF11795"/>
    </source>
</evidence>